<dbReference type="InterPro" id="IPR003362">
    <property type="entry name" value="Bact_transf"/>
</dbReference>
<evidence type="ECO:0000256" key="7">
    <source>
        <dbReference type="SAM" id="Phobius"/>
    </source>
</evidence>
<dbReference type="Gene3D" id="3.40.50.720">
    <property type="entry name" value="NAD(P)-binding Rossmann-like Domain"/>
    <property type="match status" value="1"/>
</dbReference>
<proteinExistence type="inferred from homology"/>
<dbReference type="EMBL" id="CP035495">
    <property type="protein sequence ID" value="QAY63621.1"/>
    <property type="molecule type" value="Genomic_DNA"/>
</dbReference>
<evidence type="ECO:0000256" key="6">
    <source>
        <dbReference type="ARBA" id="ARBA00023136"/>
    </source>
</evidence>
<dbReference type="GO" id="GO:0016020">
    <property type="term" value="C:membrane"/>
    <property type="evidence" value="ECO:0007669"/>
    <property type="project" value="UniProtKB-SubCell"/>
</dbReference>
<evidence type="ECO:0000313" key="9">
    <source>
        <dbReference type="EMBL" id="QAY63621.1"/>
    </source>
</evidence>
<name>A0A4V0YEB4_9MICO</name>
<dbReference type="RefSeq" id="WP_129204783.1">
    <property type="nucleotide sequence ID" value="NZ_CP035495.1"/>
</dbReference>
<evidence type="ECO:0000256" key="3">
    <source>
        <dbReference type="ARBA" id="ARBA00022679"/>
    </source>
</evidence>
<feature type="transmembrane region" description="Helical" evidence="7">
    <location>
        <begin position="134"/>
        <end position="153"/>
    </location>
</feature>
<dbReference type="NCBIfam" id="TIGR03025">
    <property type="entry name" value="EPS_sugtrans"/>
    <property type="match status" value="1"/>
</dbReference>
<feature type="domain" description="Bacterial sugar transferase" evidence="8">
    <location>
        <begin position="303"/>
        <end position="492"/>
    </location>
</feature>
<dbReference type="OrthoDB" id="9808602at2"/>
<keyword evidence="4 7" id="KW-0812">Transmembrane</keyword>
<protein>
    <submittedName>
        <fullName evidence="9">Sugar transferase</fullName>
    </submittedName>
</protein>
<dbReference type="PANTHER" id="PTHR30576">
    <property type="entry name" value="COLANIC BIOSYNTHESIS UDP-GLUCOSE LIPID CARRIER TRANSFERASE"/>
    <property type="match status" value="1"/>
</dbReference>
<evidence type="ECO:0000256" key="4">
    <source>
        <dbReference type="ARBA" id="ARBA00022692"/>
    </source>
</evidence>
<keyword evidence="10" id="KW-1185">Reference proteome</keyword>
<dbReference type="AlphaFoldDB" id="A0A4V0YEB4"/>
<dbReference type="KEGG" id="xyl:ET495_10580"/>
<accession>A0A4V0YEB4</accession>
<reference evidence="9 10" key="1">
    <citation type="submission" date="2019-01" db="EMBL/GenBank/DDBJ databases">
        <title>Genome sequencing of strain 2JSPR-7.</title>
        <authorList>
            <person name="Heo J."/>
            <person name="Kim S.-J."/>
            <person name="Kim J.-S."/>
            <person name="Hong S.-B."/>
            <person name="Kwon S.-W."/>
        </authorList>
    </citation>
    <scope>NUCLEOTIDE SEQUENCE [LARGE SCALE GENOMIC DNA]</scope>
    <source>
        <strain evidence="9 10">2JSPR-7</strain>
    </source>
</reference>
<dbReference type="Pfam" id="PF13727">
    <property type="entry name" value="CoA_binding_3"/>
    <property type="match status" value="1"/>
</dbReference>
<keyword evidence="5 7" id="KW-1133">Transmembrane helix</keyword>
<keyword evidence="6 7" id="KW-0472">Membrane</keyword>
<evidence type="ECO:0000256" key="2">
    <source>
        <dbReference type="ARBA" id="ARBA00006464"/>
    </source>
</evidence>
<comment type="subcellular location">
    <subcellularLocation>
        <location evidence="1">Membrane</location>
        <topology evidence="1">Multi-pass membrane protein</topology>
    </subcellularLocation>
</comment>
<dbReference type="Pfam" id="PF02397">
    <property type="entry name" value="Bac_transf"/>
    <property type="match status" value="1"/>
</dbReference>
<dbReference type="GO" id="GO:0016780">
    <property type="term" value="F:phosphotransferase activity, for other substituted phosphate groups"/>
    <property type="evidence" value="ECO:0007669"/>
    <property type="project" value="TreeGrafter"/>
</dbReference>
<evidence type="ECO:0000259" key="8">
    <source>
        <dbReference type="Pfam" id="PF02397"/>
    </source>
</evidence>
<dbReference type="InterPro" id="IPR017475">
    <property type="entry name" value="EPS_sugar_tfrase"/>
</dbReference>
<dbReference type="Proteomes" id="UP000291758">
    <property type="component" value="Chromosome"/>
</dbReference>
<keyword evidence="3 9" id="KW-0808">Transferase</keyword>
<dbReference type="PANTHER" id="PTHR30576:SF10">
    <property type="entry name" value="SLL5057 PROTEIN"/>
    <property type="match status" value="1"/>
</dbReference>
<comment type="similarity">
    <text evidence="2">Belongs to the bacterial sugar transferase family.</text>
</comment>
<evidence type="ECO:0000313" key="10">
    <source>
        <dbReference type="Proteomes" id="UP000291758"/>
    </source>
</evidence>
<gene>
    <name evidence="9" type="ORF">ET495_10580</name>
</gene>
<evidence type="ECO:0000256" key="5">
    <source>
        <dbReference type="ARBA" id="ARBA00022989"/>
    </source>
</evidence>
<organism evidence="9 10">
    <name type="scientific">Xylanimonas allomyrinae</name>
    <dbReference type="NCBI Taxonomy" id="2509459"/>
    <lineage>
        <taxon>Bacteria</taxon>
        <taxon>Bacillati</taxon>
        <taxon>Actinomycetota</taxon>
        <taxon>Actinomycetes</taxon>
        <taxon>Micrococcales</taxon>
        <taxon>Promicromonosporaceae</taxon>
        <taxon>Xylanimonas</taxon>
    </lineage>
</organism>
<sequence>MSTATQSHLASPRAALRARGLQMTRAAFGRSPWHAAYRRRLALTDTVVVAAAVALAAWVRSNEASVPGAAEQAGASLVLAVLWLGALGVDKSYDPRTFGSGPLEFHRVFDASWKLFSLVAVAAFLVKADAARTYLVVALPVGLVGLLAARYLWRGWLHRHREQREMTTAVLAIGLRDQAERLIREMNGRPTSGYRVVGVCIPVGTARAGETIEGVPVLGDLRTAGTIAAQVGADCVAVSGSDAITADVVRRLGWELEPVGVDLMLTAELADVAGPRIMVTPAAGVSLLHVDAPRFAGPKFLLKAVTDWVGAAMLTLLASPALLAIAVAVKATSPGPVFFRQDRVGRGGRTFKMLKFRSMCVGAEAMVDDVASDGGNDGAGPLFKQRDDPRVTKVGKVLRRYSLDELPQLLNVLSGNMSLVGPRPPLPAEVSRYEARMRRRLLVKPGLTGLWQVGGRSDLPWEECVRLDVYYAENWTIFGDLMILARTAKAVLAGDGAY</sequence>
<evidence type="ECO:0000256" key="1">
    <source>
        <dbReference type="ARBA" id="ARBA00004141"/>
    </source>
</evidence>